<accession>A0A6B8KII5</accession>
<name>A0A6B8KII5_9HYPH</name>
<dbReference type="EMBL" id="CP046052">
    <property type="protein sequence ID" value="QGM47487.1"/>
    <property type="molecule type" value="Genomic_DNA"/>
</dbReference>
<reference evidence="2 3" key="1">
    <citation type="submission" date="2019-11" db="EMBL/GenBank/DDBJ databases">
        <title>The genome sequence of Methylocystis heyeri.</title>
        <authorList>
            <person name="Oshkin I.Y."/>
            <person name="Miroshnikov K."/>
            <person name="Dedysh S.N."/>
        </authorList>
    </citation>
    <scope>NUCLEOTIDE SEQUENCE [LARGE SCALE GENOMIC DNA]</scope>
    <source>
        <strain evidence="2 3">H2</strain>
    </source>
</reference>
<keyword evidence="1" id="KW-0472">Membrane</keyword>
<dbReference type="OrthoDB" id="9804637at2"/>
<keyword evidence="1" id="KW-0812">Transmembrane</keyword>
<evidence type="ECO:0000313" key="2">
    <source>
        <dbReference type="EMBL" id="QGM47487.1"/>
    </source>
</evidence>
<evidence type="ECO:0000313" key="3">
    <source>
        <dbReference type="Proteomes" id="UP000309061"/>
    </source>
</evidence>
<sequence>MPIQTSVAVAVYFTMWWIVLFAILPLGVRSLHEDGETPAGSDPGAPMAPMLLKKAALTTVVSAVLFGLFMVALKLMG</sequence>
<proteinExistence type="predicted"/>
<organism evidence="2 3">
    <name type="scientific">Methylocystis heyeri</name>
    <dbReference type="NCBI Taxonomy" id="391905"/>
    <lineage>
        <taxon>Bacteria</taxon>
        <taxon>Pseudomonadati</taxon>
        <taxon>Pseudomonadota</taxon>
        <taxon>Alphaproteobacteria</taxon>
        <taxon>Hyphomicrobiales</taxon>
        <taxon>Methylocystaceae</taxon>
        <taxon>Methylocystis</taxon>
    </lineage>
</organism>
<keyword evidence="3" id="KW-1185">Reference proteome</keyword>
<protein>
    <submittedName>
        <fullName evidence="2">DUF1467 family protein</fullName>
    </submittedName>
</protein>
<gene>
    <name evidence="2" type="ORF">H2LOC_018340</name>
</gene>
<dbReference type="Pfam" id="PF07330">
    <property type="entry name" value="DUF1467"/>
    <property type="match status" value="1"/>
</dbReference>
<dbReference type="RefSeq" id="WP_136497278.1">
    <property type="nucleotide sequence ID" value="NZ_CP046052.1"/>
</dbReference>
<keyword evidence="1" id="KW-1133">Transmembrane helix</keyword>
<dbReference type="InterPro" id="IPR009935">
    <property type="entry name" value="DUF1467"/>
</dbReference>
<dbReference type="KEGG" id="mhey:H2LOC_018340"/>
<evidence type="ECO:0000256" key="1">
    <source>
        <dbReference type="SAM" id="Phobius"/>
    </source>
</evidence>
<dbReference type="Proteomes" id="UP000309061">
    <property type="component" value="Chromosome"/>
</dbReference>
<feature type="transmembrane region" description="Helical" evidence="1">
    <location>
        <begin position="7"/>
        <end position="28"/>
    </location>
</feature>
<dbReference type="AlphaFoldDB" id="A0A6B8KII5"/>
<feature type="transmembrane region" description="Helical" evidence="1">
    <location>
        <begin position="55"/>
        <end position="73"/>
    </location>
</feature>